<dbReference type="PANTHER" id="PTHR36031:SF1">
    <property type="entry name" value="F21O3.15 PROTEIN"/>
    <property type="match status" value="1"/>
</dbReference>
<reference evidence="3" key="1">
    <citation type="journal article" date="2005" name="Nature">
        <title>The map-based sequence of the rice genome.</title>
        <authorList>
            <consortium name="International rice genome sequencing project (IRGSP)"/>
            <person name="Matsumoto T."/>
            <person name="Wu J."/>
            <person name="Kanamori H."/>
            <person name="Katayose Y."/>
            <person name="Fujisawa M."/>
            <person name="Namiki N."/>
            <person name="Mizuno H."/>
            <person name="Yamamoto K."/>
            <person name="Antonio B.A."/>
            <person name="Baba T."/>
            <person name="Sakata K."/>
            <person name="Nagamura Y."/>
            <person name="Aoki H."/>
            <person name="Arikawa K."/>
            <person name="Arita K."/>
            <person name="Bito T."/>
            <person name="Chiden Y."/>
            <person name="Fujitsuka N."/>
            <person name="Fukunaka R."/>
            <person name="Hamada M."/>
            <person name="Harada C."/>
            <person name="Hayashi A."/>
            <person name="Hijishita S."/>
            <person name="Honda M."/>
            <person name="Hosokawa S."/>
            <person name="Ichikawa Y."/>
            <person name="Idonuma A."/>
            <person name="Iijima M."/>
            <person name="Ikeda M."/>
            <person name="Ikeno M."/>
            <person name="Ito K."/>
            <person name="Ito S."/>
            <person name="Ito T."/>
            <person name="Ito Y."/>
            <person name="Ito Y."/>
            <person name="Iwabuchi A."/>
            <person name="Kamiya K."/>
            <person name="Karasawa W."/>
            <person name="Kurita K."/>
            <person name="Katagiri S."/>
            <person name="Kikuta A."/>
            <person name="Kobayashi H."/>
            <person name="Kobayashi N."/>
            <person name="Machita K."/>
            <person name="Maehara T."/>
            <person name="Masukawa M."/>
            <person name="Mizubayashi T."/>
            <person name="Mukai Y."/>
            <person name="Nagasaki H."/>
            <person name="Nagata Y."/>
            <person name="Naito S."/>
            <person name="Nakashima M."/>
            <person name="Nakama Y."/>
            <person name="Nakamichi Y."/>
            <person name="Nakamura M."/>
            <person name="Meguro A."/>
            <person name="Negishi M."/>
            <person name="Ohta I."/>
            <person name="Ohta T."/>
            <person name="Okamoto M."/>
            <person name="Ono N."/>
            <person name="Saji S."/>
            <person name="Sakaguchi M."/>
            <person name="Sakai K."/>
            <person name="Shibata M."/>
            <person name="Shimokawa T."/>
            <person name="Song J."/>
            <person name="Takazaki Y."/>
            <person name="Terasawa K."/>
            <person name="Tsugane M."/>
            <person name="Tsuji K."/>
            <person name="Ueda S."/>
            <person name="Waki K."/>
            <person name="Yamagata H."/>
            <person name="Yamamoto M."/>
            <person name="Yamamoto S."/>
            <person name="Yamane H."/>
            <person name="Yoshiki S."/>
            <person name="Yoshihara R."/>
            <person name="Yukawa K."/>
            <person name="Zhong H."/>
            <person name="Yano M."/>
            <person name="Yuan Q."/>
            <person name="Ouyang S."/>
            <person name="Liu J."/>
            <person name="Jones K.M."/>
            <person name="Gansberger K."/>
            <person name="Moffat K."/>
            <person name="Hill J."/>
            <person name="Bera J."/>
            <person name="Fadrosh D."/>
            <person name="Jin S."/>
            <person name="Johri S."/>
            <person name="Kim M."/>
            <person name="Overton L."/>
            <person name="Reardon M."/>
            <person name="Tsitrin T."/>
            <person name="Vuong H."/>
            <person name="Weaver B."/>
            <person name="Ciecko A."/>
            <person name="Tallon L."/>
            <person name="Jackson J."/>
            <person name="Pai G."/>
            <person name="Aken S.V."/>
            <person name="Utterback T."/>
            <person name="Reidmuller S."/>
            <person name="Feldblyum T."/>
            <person name="Hsiao J."/>
            <person name="Zismann V."/>
            <person name="Iobst S."/>
            <person name="de Vazeille A.R."/>
            <person name="Buell C.R."/>
            <person name="Ying K."/>
            <person name="Li Y."/>
            <person name="Lu T."/>
            <person name="Huang Y."/>
            <person name="Zhao Q."/>
            <person name="Feng Q."/>
            <person name="Zhang L."/>
            <person name="Zhu J."/>
            <person name="Weng Q."/>
            <person name="Mu J."/>
            <person name="Lu Y."/>
            <person name="Fan D."/>
            <person name="Liu Y."/>
            <person name="Guan J."/>
            <person name="Zhang Y."/>
            <person name="Yu S."/>
            <person name="Liu X."/>
            <person name="Zhang Y."/>
            <person name="Hong G."/>
            <person name="Han B."/>
            <person name="Choisne N."/>
            <person name="Demange N."/>
            <person name="Orjeda G."/>
            <person name="Samain S."/>
            <person name="Cattolico L."/>
            <person name="Pelletier E."/>
            <person name="Couloux A."/>
            <person name="Segurens B."/>
            <person name="Wincker P."/>
            <person name="D'Hont A."/>
            <person name="Scarpelli C."/>
            <person name="Weissenbach J."/>
            <person name="Salanoubat M."/>
            <person name="Quetier F."/>
            <person name="Yu Y."/>
            <person name="Kim H.R."/>
            <person name="Rambo T."/>
            <person name="Currie J."/>
            <person name="Collura K."/>
            <person name="Luo M."/>
            <person name="Yang T."/>
            <person name="Ammiraju J.S.S."/>
            <person name="Engler F."/>
            <person name="Soderlund C."/>
            <person name="Wing R.A."/>
            <person name="Palmer L.E."/>
            <person name="de la Bastide M."/>
            <person name="Spiegel L."/>
            <person name="Nascimento L."/>
            <person name="Zutavern T."/>
            <person name="O'Shaughnessy A."/>
            <person name="Dike S."/>
            <person name="Dedhia N."/>
            <person name="Preston R."/>
            <person name="Balija V."/>
            <person name="McCombie W.R."/>
            <person name="Chow T."/>
            <person name="Chen H."/>
            <person name="Chung M."/>
            <person name="Chen C."/>
            <person name="Shaw J."/>
            <person name="Wu H."/>
            <person name="Hsiao K."/>
            <person name="Chao Y."/>
            <person name="Chu M."/>
            <person name="Cheng C."/>
            <person name="Hour A."/>
            <person name="Lee P."/>
            <person name="Lin S."/>
            <person name="Lin Y."/>
            <person name="Liou J."/>
            <person name="Liu S."/>
            <person name="Hsing Y."/>
            <person name="Raghuvanshi S."/>
            <person name="Mohanty A."/>
            <person name="Bharti A.K."/>
            <person name="Gaur A."/>
            <person name="Gupta V."/>
            <person name="Kumar D."/>
            <person name="Ravi V."/>
            <person name="Vij S."/>
            <person name="Kapur A."/>
            <person name="Khurana P."/>
            <person name="Khurana P."/>
            <person name="Khurana J.P."/>
            <person name="Tyagi A.K."/>
            <person name="Gaikwad K."/>
            <person name="Singh A."/>
            <person name="Dalal V."/>
            <person name="Srivastava S."/>
            <person name="Dixit A."/>
            <person name="Pal A.K."/>
            <person name="Ghazi I.A."/>
            <person name="Yadav M."/>
            <person name="Pandit A."/>
            <person name="Bhargava A."/>
            <person name="Sureshbabu K."/>
            <person name="Batra K."/>
            <person name="Sharma T.R."/>
            <person name="Mohapatra T."/>
            <person name="Singh N.K."/>
            <person name="Messing J."/>
            <person name="Nelson A.B."/>
            <person name="Fuks G."/>
            <person name="Kavchok S."/>
            <person name="Keizer G."/>
            <person name="Linton E."/>
            <person name="Llaca V."/>
            <person name="Song R."/>
            <person name="Tanyolac B."/>
            <person name="Young S."/>
            <person name="Ho-Il K."/>
            <person name="Hahn J.H."/>
            <person name="Sangsakoo G."/>
            <person name="Vanavichit A."/>
            <person name="de Mattos Luiz.A.T."/>
            <person name="Zimmer P.D."/>
            <person name="Malone G."/>
            <person name="Dellagostin O."/>
            <person name="de Oliveira A.C."/>
            <person name="Bevan M."/>
            <person name="Bancroft I."/>
            <person name="Minx P."/>
            <person name="Cordum H."/>
            <person name="Wilson R."/>
            <person name="Cheng Z."/>
            <person name="Jin W."/>
            <person name="Jiang J."/>
            <person name="Leong S.A."/>
            <person name="Iwama H."/>
            <person name="Gojobori T."/>
            <person name="Itoh T."/>
            <person name="Niimura Y."/>
            <person name="Fujii Y."/>
            <person name="Habara T."/>
            <person name="Sakai H."/>
            <person name="Sato Y."/>
            <person name="Wilson G."/>
            <person name="Kumar K."/>
            <person name="McCouch S."/>
            <person name="Juretic N."/>
            <person name="Hoen D."/>
            <person name="Wright S."/>
            <person name="Bruskiewich R."/>
            <person name="Bureau T."/>
            <person name="Miyao A."/>
            <person name="Hirochika H."/>
            <person name="Nishikawa T."/>
            <person name="Kadowaki K."/>
            <person name="Sugiura M."/>
            <person name="Burr B."/>
            <person name="Sasaki T."/>
        </authorList>
    </citation>
    <scope>NUCLEOTIDE SEQUENCE [LARGE SCALE GENOMIC DNA]</scope>
    <source>
        <strain evidence="3">cv. Nipponbare</strain>
    </source>
</reference>
<reference evidence="3" key="2">
    <citation type="journal article" date="2008" name="Nucleic Acids Res.">
        <title>The rice annotation project database (RAP-DB): 2008 update.</title>
        <authorList>
            <consortium name="The rice annotation project (RAP)"/>
        </authorList>
    </citation>
    <scope>GENOME REANNOTATION</scope>
    <source>
        <strain evidence="3">cv. Nipponbare</strain>
    </source>
</reference>
<evidence type="ECO:0000313" key="2">
    <source>
        <dbReference type="EMBL" id="BAD22058.1"/>
    </source>
</evidence>
<feature type="compositionally biased region" description="Basic and acidic residues" evidence="1">
    <location>
        <begin position="463"/>
        <end position="473"/>
    </location>
</feature>
<feature type="region of interest" description="Disordered" evidence="1">
    <location>
        <begin position="92"/>
        <end position="136"/>
    </location>
</feature>
<dbReference type="PANTHER" id="PTHR36031">
    <property type="entry name" value="F21O3.15 PROTEIN"/>
    <property type="match status" value="1"/>
</dbReference>
<dbReference type="HOGENOM" id="CLU_065298_0_0_1"/>
<feature type="region of interest" description="Disordered" evidence="1">
    <location>
        <begin position="394"/>
        <end position="418"/>
    </location>
</feature>
<protein>
    <submittedName>
        <fullName evidence="2">Uncharacterized protein</fullName>
    </submittedName>
</protein>
<accession>Q6K5R7</accession>
<proteinExistence type="predicted"/>
<dbReference type="Proteomes" id="UP000000763">
    <property type="component" value="Chromosome 2"/>
</dbReference>
<organism evidence="2 3">
    <name type="scientific">Oryza sativa subsp. japonica</name>
    <name type="common">Rice</name>
    <dbReference type="NCBI Taxonomy" id="39947"/>
    <lineage>
        <taxon>Eukaryota</taxon>
        <taxon>Viridiplantae</taxon>
        <taxon>Streptophyta</taxon>
        <taxon>Embryophyta</taxon>
        <taxon>Tracheophyta</taxon>
        <taxon>Spermatophyta</taxon>
        <taxon>Magnoliopsida</taxon>
        <taxon>Liliopsida</taxon>
        <taxon>Poales</taxon>
        <taxon>Poaceae</taxon>
        <taxon>BOP clade</taxon>
        <taxon>Oryzoideae</taxon>
        <taxon>Oryzeae</taxon>
        <taxon>Oryzinae</taxon>
        <taxon>Oryza</taxon>
        <taxon>Oryza sativa</taxon>
    </lineage>
</organism>
<dbReference type="AlphaFoldDB" id="Q6K5R7"/>
<feature type="region of interest" description="Disordered" evidence="1">
    <location>
        <begin position="188"/>
        <end position="209"/>
    </location>
</feature>
<name>Q6K5R7_ORYSJ</name>
<feature type="compositionally biased region" description="Acidic residues" evidence="1">
    <location>
        <begin position="541"/>
        <end position="553"/>
    </location>
</feature>
<feature type="compositionally biased region" description="Basic residues" evidence="1">
    <location>
        <begin position="122"/>
        <end position="136"/>
    </location>
</feature>
<feature type="region of interest" description="Disordered" evidence="1">
    <location>
        <begin position="451"/>
        <end position="553"/>
    </location>
</feature>
<dbReference type="EMBL" id="AP005316">
    <property type="protein sequence ID" value="BAD22058.1"/>
    <property type="molecule type" value="Genomic_DNA"/>
</dbReference>
<evidence type="ECO:0000313" key="3">
    <source>
        <dbReference type="Proteomes" id="UP000000763"/>
    </source>
</evidence>
<sequence>MGFVQNLTQVLAAELDFTAELRTMALREEVRRGDVDDEGEGLRAYLLRLPRRPLPRAAIADGSDLMAAALSRRWRQPCAAIADRTKGMRRLASSRRHSGAAVAGHTTLRPRGTPPVREQGARGRKERKKKRKRRGGKIMVLTWHPDMWGLHGLHGDSAATWDKTGVKTAEGSSLHWFFQPTWLRSPGTWRRRRHPPPPPPHYHRRGGDGGGGGELPCVLVIGAVASSSRGPFVRKRRRQCSQAGPSKTLDAKMLRCVYTQRRWAHRRGGFVTGGTGWSQRRAPAAAAAVGAGAGAKKSEWWAVDGEMHEIGEGVPHRERFAIPRDNLPNRRRKQMREQFMRRTRLVLKDTEHEAWCKKYMELYQELRENWERLYWDEGYSKKIAEDHANYDSAEEDDLDFSPYSRRRHTNVEPNKDIGFTASKQGETWERVTQIRDKFEYDRERRMRERAFAPMNMENNFGQHDSRFRNRHDSNYAPRNMENKFGSNDSDFGTQSGRSFRHDPSFRNQHGLNFQNESSFRNHQYPNFQNQRDPRNRVMSSEDQELMSSDDQEF</sequence>
<gene>
    <name evidence="2" type="primary">P0527E02.32</name>
</gene>
<evidence type="ECO:0000256" key="1">
    <source>
        <dbReference type="SAM" id="MobiDB-lite"/>
    </source>
</evidence>
<feature type="compositionally biased region" description="Polar residues" evidence="1">
    <location>
        <begin position="505"/>
        <end position="530"/>
    </location>
</feature>
<feature type="compositionally biased region" description="Polar residues" evidence="1">
    <location>
        <begin position="484"/>
        <end position="497"/>
    </location>
</feature>